<dbReference type="PANTHER" id="PTHR45747">
    <property type="entry name" value="HISTONE-LYSINE N-METHYLTRANSFERASE E(Z)"/>
    <property type="match status" value="1"/>
</dbReference>
<dbReference type="InterPro" id="IPR046341">
    <property type="entry name" value="SET_dom_sf"/>
</dbReference>
<proteinExistence type="predicted"/>
<dbReference type="SUPFAM" id="SSF82199">
    <property type="entry name" value="SET domain"/>
    <property type="match status" value="1"/>
</dbReference>
<reference evidence="3 4" key="1">
    <citation type="submission" date="2024-01" db="EMBL/GenBank/DDBJ databases">
        <title>The genomes of 5 underutilized Papilionoideae crops provide insights into root nodulation and disease resistanc.</title>
        <authorList>
            <person name="Jiang F."/>
        </authorList>
    </citation>
    <scope>NUCLEOTIDE SEQUENCE [LARGE SCALE GENOMIC DNA]</scope>
    <source>
        <strain evidence="3">DUOXIRENSHENG_FW03</strain>
        <tissue evidence="3">Leaves</tissue>
    </source>
</reference>
<dbReference type="EMBL" id="JAYMYS010000004">
    <property type="protein sequence ID" value="KAK7395563.1"/>
    <property type="molecule type" value="Genomic_DNA"/>
</dbReference>
<evidence type="ECO:0000256" key="1">
    <source>
        <dbReference type="SAM" id="MobiDB-lite"/>
    </source>
</evidence>
<dbReference type="Proteomes" id="UP001386955">
    <property type="component" value="Unassembled WGS sequence"/>
</dbReference>
<evidence type="ECO:0000313" key="3">
    <source>
        <dbReference type="EMBL" id="KAK7395563.1"/>
    </source>
</evidence>
<dbReference type="GO" id="GO:0003682">
    <property type="term" value="F:chromatin binding"/>
    <property type="evidence" value="ECO:0007669"/>
    <property type="project" value="TreeGrafter"/>
</dbReference>
<keyword evidence="4" id="KW-1185">Reference proteome</keyword>
<dbReference type="PROSITE" id="PS50280">
    <property type="entry name" value="SET"/>
    <property type="match status" value="1"/>
</dbReference>
<gene>
    <name evidence="3" type="ORF">VNO78_16125</name>
</gene>
<dbReference type="Pfam" id="PF25996">
    <property type="entry name" value="HTH_CLF_N"/>
    <property type="match status" value="1"/>
</dbReference>
<dbReference type="GO" id="GO:0031507">
    <property type="term" value="P:heterochromatin formation"/>
    <property type="evidence" value="ECO:0007669"/>
    <property type="project" value="TreeGrafter"/>
</dbReference>
<dbReference type="InterPro" id="IPR001214">
    <property type="entry name" value="SET_dom"/>
</dbReference>
<organism evidence="3 4">
    <name type="scientific">Psophocarpus tetragonolobus</name>
    <name type="common">Winged bean</name>
    <name type="synonym">Dolichos tetragonolobus</name>
    <dbReference type="NCBI Taxonomy" id="3891"/>
    <lineage>
        <taxon>Eukaryota</taxon>
        <taxon>Viridiplantae</taxon>
        <taxon>Streptophyta</taxon>
        <taxon>Embryophyta</taxon>
        <taxon>Tracheophyta</taxon>
        <taxon>Spermatophyta</taxon>
        <taxon>Magnoliopsida</taxon>
        <taxon>eudicotyledons</taxon>
        <taxon>Gunneridae</taxon>
        <taxon>Pentapetalae</taxon>
        <taxon>rosids</taxon>
        <taxon>fabids</taxon>
        <taxon>Fabales</taxon>
        <taxon>Fabaceae</taxon>
        <taxon>Papilionoideae</taxon>
        <taxon>50 kb inversion clade</taxon>
        <taxon>NPAAA clade</taxon>
        <taxon>indigoferoid/millettioid clade</taxon>
        <taxon>Phaseoleae</taxon>
        <taxon>Psophocarpus</taxon>
    </lineage>
</organism>
<comment type="caution">
    <text evidence="3">The sequence shown here is derived from an EMBL/GenBank/DDBJ whole genome shotgun (WGS) entry which is preliminary data.</text>
</comment>
<dbReference type="AlphaFoldDB" id="A0AAN9XKI0"/>
<dbReference type="GO" id="GO:0005634">
    <property type="term" value="C:nucleus"/>
    <property type="evidence" value="ECO:0007669"/>
    <property type="project" value="TreeGrafter"/>
</dbReference>
<evidence type="ECO:0000313" key="4">
    <source>
        <dbReference type="Proteomes" id="UP001386955"/>
    </source>
</evidence>
<dbReference type="GO" id="GO:0046976">
    <property type="term" value="F:histone H3K27 methyltransferase activity"/>
    <property type="evidence" value="ECO:0007669"/>
    <property type="project" value="TreeGrafter"/>
</dbReference>
<dbReference type="Gene3D" id="2.170.270.10">
    <property type="entry name" value="SET domain"/>
    <property type="match status" value="1"/>
</dbReference>
<feature type="region of interest" description="Disordered" evidence="1">
    <location>
        <begin position="1"/>
        <end position="22"/>
    </location>
</feature>
<protein>
    <recommendedName>
        <fullName evidence="2">SET domain-containing protein</fullName>
    </recommendedName>
</protein>
<sequence>MAKTNNSTSKHKKQQGEATKDVAERTLKTKIKRFTNQIHAERGESVKQKVQEHWKNLEPLFTTVKSLISRREPLQTEKKVNILSSRLDNPCCKFSGFPKGMVEKDHVNNTDLSLVKGISIPSMEKIPPYTSWVYVARNERMAEDQTVIGKYQMYYDKNRGEMVICSDSDEEIVNSDDVKHEFTEAEDRILWMTMEEYKSTKEVLSIVKKSIKTTDSQIQFKEDVKILSENLTQQSLYHKRITPMEEESALPPIEPHNYCNKWKTISDDIVTNANGEQNHTTCHASLESIIEHTSKKLTVSGRFVQDDQNNKVVDGQKDLANEIEFNVMSLSKEVQANKKTNDLDWRPLERDLYLKGVEMFGKNSCLIATTLLPSLKTCLEVARSKKPHQGRDHKEKRANLRSSIILENLLAFHLDGEKLLMGKTNVISSILLVGVMECVESNVLVFSMELAVKNIVGVQSFAIIDSEGAIVLRVNAKVDYAHVSQQTVNVTQMFVEIVGLGEPPRRADGKCGNINLLVGQKERILLAKSNVIGWGAFAKWVIDACRLGDKLKFANHSSKPNCYAKVMLVGGDHRVGIFAKENIAAGDEIFYDYWYDLDCAPSWAISPEDKVSKKDELTISQNKARKH</sequence>
<dbReference type="InterPro" id="IPR045318">
    <property type="entry name" value="EZH1/2-like"/>
</dbReference>
<dbReference type="PANTHER" id="PTHR45747:SF14">
    <property type="entry name" value="HISTONE-LYSINE N-METHYLTRANSFERASE EZA1"/>
    <property type="match status" value="1"/>
</dbReference>
<dbReference type="Pfam" id="PF00856">
    <property type="entry name" value="SET"/>
    <property type="match status" value="1"/>
</dbReference>
<evidence type="ECO:0000259" key="2">
    <source>
        <dbReference type="PROSITE" id="PS50280"/>
    </source>
</evidence>
<dbReference type="InterPro" id="IPR058609">
    <property type="entry name" value="HTH_CLF-like"/>
</dbReference>
<accession>A0AAN9XKI0</accession>
<feature type="domain" description="SET" evidence="2">
    <location>
        <begin position="377"/>
        <end position="594"/>
    </location>
</feature>
<name>A0AAN9XKI0_PSOTE</name>
<dbReference type="SMART" id="SM00317">
    <property type="entry name" value="SET"/>
    <property type="match status" value="1"/>
</dbReference>